<feature type="region of interest" description="Disordered" evidence="1">
    <location>
        <begin position="107"/>
        <end position="126"/>
    </location>
</feature>
<feature type="non-terminal residue" evidence="2">
    <location>
        <position position="1"/>
    </location>
</feature>
<reference evidence="2 3" key="1">
    <citation type="submission" date="2021-06" db="EMBL/GenBank/DDBJ databases">
        <authorList>
            <person name="Kallberg Y."/>
            <person name="Tangrot J."/>
            <person name="Rosling A."/>
        </authorList>
    </citation>
    <scope>NUCLEOTIDE SEQUENCE [LARGE SCALE GENOMIC DNA]</scope>
    <source>
        <strain evidence="2 3">120-4 pot B 10/14</strain>
    </source>
</reference>
<keyword evidence="3" id="KW-1185">Reference proteome</keyword>
<protein>
    <submittedName>
        <fullName evidence="2">37237_t:CDS:1</fullName>
    </submittedName>
</protein>
<evidence type="ECO:0000313" key="2">
    <source>
        <dbReference type="EMBL" id="CAG8844637.1"/>
    </source>
</evidence>
<organism evidence="2 3">
    <name type="scientific">Gigaspora margarita</name>
    <dbReference type="NCBI Taxonomy" id="4874"/>
    <lineage>
        <taxon>Eukaryota</taxon>
        <taxon>Fungi</taxon>
        <taxon>Fungi incertae sedis</taxon>
        <taxon>Mucoromycota</taxon>
        <taxon>Glomeromycotina</taxon>
        <taxon>Glomeromycetes</taxon>
        <taxon>Diversisporales</taxon>
        <taxon>Gigasporaceae</taxon>
        <taxon>Gigaspora</taxon>
    </lineage>
</organism>
<sequence length="326" mass="37325">KTHKEEGVVRANAFTKRKSIQEDEHKEIFGENMAKQQNKKQKVNNTGNDKENAFYNSYDTLNSSMFTEHNTDINSLTWGDKVELELNALKDTTNIWNNSSTEPLNIKQEETQKPPMEGVNQEPTLNEVQQEEQTLEQKLMQDSVEKKDQDTLSLQELRNTYRDYKQKKADLITKKGNEKHEVPKQVLHHALTPDTVMDNIEISMSIVGAQTQQSVKCSVERKNQTNTGSSLVTNNMETEMLEPTTKDPVIQEVHMIEVPDKGEYVVTQQDSPEVLSIPEYMRGNENLRDELDTLPSTSNTTAQSNEYLDPKLSETTMEFTEPNDPE</sequence>
<name>A0ABN7WZT1_GIGMA</name>
<evidence type="ECO:0000256" key="1">
    <source>
        <dbReference type="SAM" id="MobiDB-lite"/>
    </source>
</evidence>
<feature type="compositionally biased region" description="Polar residues" evidence="1">
    <location>
        <begin position="294"/>
        <end position="306"/>
    </location>
</feature>
<evidence type="ECO:0000313" key="3">
    <source>
        <dbReference type="Proteomes" id="UP000789901"/>
    </source>
</evidence>
<proteinExistence type="predicted"/>
<gene>
    <name evidence="2" type="ORF">GMARGA_LOCUS37207</name>
</gene>
<feature type="region of interest" description="Disordered" evidence="1">
    <location>
        <begin position="282"/>
        <end position="326"/>
    </location>
</feature>
<dbReference type="Proteomes" id="UP000789901">
    <property type="component" value="Unassembled WGS sequence"/>
</dbReference>
<accession>A0ABN7WZT1</accession>
<feature type="region of interest" description="Disordered" evidence="1">
    <location>
        <begin position="29"/>
        <end position="51"/>
    </location>
</feature>
<comment type="caution">
    <text evidence="2">The sequence shown here is derived from an EMBL/GenBank/DDBJ whole genome shotgun (WGS) entry which is preliminary data.</text>
</comment>
<dbReference type="EMBL" id="CAJVQB010076631">
    <property type="protein sequence ID" value="CAG8844637.1"/>
    <property type="molecule type" value="Genomic_DNA"/>
</dbReference>